<feature type="transmembrane region" description="Helical" evidence="2">
    <location>
        <begin position="189"/>
        <end position="206"/>
    </location>
</feature>
<keyword evidence="2" id="KW-0812">Transmembrane</keyword>
<dbReference type="InterPro" id="IPR003128">
    <property type="entry name" value="Villin_headpiece"/>
</dbReference>
<feature type="domain" description="HP" evidence="3">
    <location>
        <begin position="598"/>
        <end position="661"/>
    </location>
</feature>
<feature type="region of interest" description="Disordered" evidence="1">
    <location>
        <begin position="321"/>
        <end position="346"/>
    </location>
</feature>
<dbReference type="PROSITE" id="PS51089">
    <property type="entry name" value="HP"/>
    <property type="match status" value="1"/>
</dbReference>
<dbReference type="InterPro" id="IPR036886">
    <property type="entry name" value="Villin_headpiece_dom_sf"/>
</dbReference>
<organism evidence="4 5">
    <name type="scientific">Fragilariopsis cylindrus CCMP1102</name>
    <dbReference type="NCBI Taxonomy" id="635003"/>
    <lineage>
        <taxon>Eukaryota</taxon>
        <taxon>Sar</taxon>
        <taxon>Stramenopiles</taxon>
        <taxon>Ochrophyta</taxon>
        <taxon>Bacillariophyta</taxon>
        <taxon>Bacillariophyceae</taxon>
        <taxon>Bacillariophycidae</taxon>
        <taxon>Bacillariales</taxon>
        <taxon>Bacillariaceae</taxon>
        <taxon>Fragilariopsis</taxon>
    </lineage>
</organism>
<evidence type="ECO:0000313" key="4">
    <source>
        <dbReference type="EMBL" id="OEU14468.1"/>
    </source>
</evidence>
<dbReference type="AlphaFoldDB" id="A0A1E7F8G7"/>
<keyword evidence="5" id="KW-1185">Reference proteome</keyword>
<keyword evidence="2" id="KW-1133">Transmembrane helix</keyword>
<dbReference type="Proteomes" id="UP000095751">
    <property type="component" value="Unassembled WGS sequence"/>
</dbReference>
<feature type="transmembrane region" description="Helical" evidence="2">
    <location>
        <begin position="12"/>
        <end position="34"/>
    </location>
</feature>
<feature type="compositionally biased region" description="Low complexity" evidence="1">
    <location>
        <begin position="335"/>
        <end position="346"/>
    </location>
</feature>
<evidence type="ECO:0000256" key="1">
    <source>
        <dbReference type="SAM" id="MobiDB-lite"/>
    </source>
</evidence>
<dbReference type="GO" id="GO:0007010">
    <property type="term" value="P:cytoskeleton organization"/>
    <property type="evidence" value="ECO:0007669"/>
    <property type="project" value="InterPro"/>
</dbReference>
<dbReference type="InParanoid" id="A0A1E7F8G7"/>
<evidence type="ECO:0000259" key="3">
    <source>
        <dbReference type="PROSITE" id="PS51089"/>
    </source>
</evidence>
<feature type="region of interest" description="Disordered" evidence="1">
    <location>
        <begin position="219"/>
        <end position="238"/>
    </location>
</feature>
<gene>
    <name evidence="4" type="ORF">FRACYDRAFT_241013</name>
</gene>
<feature type="transmembrane region" description="Helical" evidence="2">
    <location>
        <begin position="133"/>
        <end position="149"/>
    </location>
</feature>
<dbReference type="EMBL" id="KV784360">
    <property type="protein sequence ID" value="OEU14468.1"/>
    <property type="molecule type" value="Genomic_DNA"/>
</dbReference>
<name>A0A1E7F8G7_9STRA</name>
<proteinExistence type="predicted"/>
<feature type="compositionally biased region" description="Basic and acidic residues" evidence="1">
    <location>
        <begin position="219"/>
        <end position="229"/>
    </location>
</feature>
<protein>
    <recommendedName>
        <fullName evidence="3">HP domain-containing protein</fullName>
    </recommendedName>
</protein>
<dbReference type="Pfam" id="PF02209">
    <property type="entry name" value="VHP"/>
    <property type="match status" value="1"/>
</dbReference>
<dbReference type="SUPFAM" id="SSF47050">
    <property type="entry name" value="VHP, Villin headpiece domain"/>
    <property type="match status" value="1"/>
</dbReference>
<feature type="transmembrane region" description="Helical" evidence="2">
    <location>
        <begin position="46"/>
        <end position="66"/>
    </location>
</feature>
<dbReference type="Gene3D" id="1.10.950.10">
    <property type="entry name" value="Villin headpiece domain"/>
    <property type="match status" value="1"/>
</dbReference>
<accession>A0A1E7F8G7</accession>
<reference evidence="4 5" key="1">
    <citation type="submission" date="2016-09" db="EMBL/GenBank/DDBJ databases">
        <title>Extensive genetic diversity and differential bi-allelic expression allows diatom success in the polar Southern Ocean.</title>
        <authorList>
            <consortium name="DOE Joint Genome Institute"/>
            <person name="Mock T."/>
            <person name="Otillar R.P."/>
            <person name="Strauss J."/>
            <person name="Dupont C."/>
            <person name="Frickenhaus S."/>
            <person name="Maumus F."/>
            <person name="Mcmullan M."/>
            <person name="Sanges R."/>
            <person name="Schmutz J."/>
            <person name="Toseland A."/>
            <person name="Valas R."/>
            <person name="Veluchamy A."/>
            <person name="Ward B.J."/>
            <person name="Allen A."/>
            <person name="Barry K."/>
            <person name="Falciatore A."/>
            <person name="Ferrante M."/>
            <person name="Fortunato A.E."/>
            <person name="Gloeckner G."/>
            <person name="Gruber A."/>
            <person name="Hipkin R."/>
            <person name="Janech M."/>
            <person name="Kroth P."/>
            <person name="Leese F."/>
            <person name="Lindquist E."/>
            <person name="Lyon B.R."/>
            <person name="Martin J."/>
            <person name="Mayer C."/>
            <person name="Parker M."/>
            <person name="Quesneville H."/>
            <person name="Raymond J."/>
            <person name="Uhlig C."/>
            <person name="Valentin K.U."/>
            <person name="Worden A.Z."/>
            <person name="Armbrust E.V."/>
            <person name="Bowler C."/>
            <person name="Green B."/>
            <person name="Moulton V."/>
            <person name="Van Oosterhout C."/>
            <person name="Grigoriev I."/>
        </authorList>
    </citation>
    <scope>NUCLEOTIDE SEQUENCE [LARGE SCALE GENOMIC DNA]</scope>
    <source>
        <strain evidence="4 5">CCMP1102</strain>
    </source>
</reference>
<evidence type="ECO:0000256" key="2">
    <source>
        <dbReference type="SAM" id="Phobius"/>
    </source>
</evidence>
<feature type="transmembrane region" description="Helical" evidence="2">
    <location>
        <begin position="161"/>
        <end position="183"/>
    </location>
</feature>
<dbReference type="SMART" id="SM00153">
    <property type="entry name" value="VHP"/>
    <property type="match status" value="1"/>
</dbReference>
<evidence type="ECO:0000313" key="5">
    <source>
        <dbReference type="Proteomes" id="UP000095751"/>
    </source>
</evidence>
<keyword evidence="2" id="KW-0472">Membrane</keyword>
<feature type="compositionally biased region" description="Polar residues" evidence="1">
    <location>
        <begin position="321"/>
        <end position="334"/>
    </location>
</feature>
<feature type="transmembrane region" description="Helical" evidence="2">
    <location>
        <begin position="86"/>
        <end position="113"/>
    </location>
</feature>
<dbReference type="KEGG" id="fcy:FRACYDRAFT_241013"/>
<sequence length="662" mass="72658">MSNYISSLALSLTISGNTGISPFLTLFLLCLIGLLYPSSLYMDTTIIGPILTSWWAIIILAVLVLFETTGKMLTEYESIIDKAELFIVPIISIIASIATFGSFATVTTVGVMYDDESDGDATVTTYDNDGNNFTKVMLLLMGIVLSLLIRNFRMLMRESSFLCSAVCCTPCITILVVVCGVIFTILSPIYAIIACIIFLLAAAYTIKIKFCTKTTIKTDDENETEKNETENDTSTEVVLTNSPEEKYKSLDHSVMFDSGEITLNDYINKPKKNPTFEDCSGSISSMSTTNVVAPIESIIITTVDGNLDQIEAGTHNMIYASSPTSKSMTNSQLPTTTSTTTTTTTTTNTKEKKLLYPIFVTGATTASAPASKPMANSLPPTPTTTNTKEKIALSSFVVGGATTASLPSFDVGAATASYTSYVEQSVSDDDEQSYMEYTVTDDETRYDALPTSKPFSGFNPSNRIEDIFSTPTPSFLSRASPVPSSASGSVKELFMEQVSRLDELLALPILHIGKLGTTITQNEEEDDDLDAEMEDLESSRLALANELARIDFSILDDCSDEGSSAIIVGNNNSINDEVTVYYSDEGSSAIIASNNNGINHEVYYTLKDLEQKRHGEIDMETWESYLNDEEFHKHFNGLTKDEFYLQPKWKRNRQKRNVRKAF</sequence>
<dbReference type="GO" id="GO:0003779">
    <property type="term" value="F:actin binding"/>
    <property type="evidence" value="ECO:0007669"/>
    <property type="project" value="InterPro"/>
</dbReference>